<accession>A0A226DCI4</accession>
<proteinExistence type="predicted"/>
<evidence type="ECO:0000313" key="2">
    <source>
        <dbReference type="EMBL" id="OXA43275.1"/>
    </source>
</evidence>
<dbReference type="EMBL" id="LNIX01000023">
    <property type="protein sequence ID" value="OXA43275.1"/>
    <property type="molecule type" value="Genomic_DNA"/>
</dbReference>
<reference evidence="2 3" key="1">
    <citation type="submission" date="2015-12" db="EMBL/GenBank/DDBJ databases">
        <title>The genome of Folsomia candida.</title>
        <authorList>
            <person name="Faddeeva A."/>
            <person name="Derks M.F."/>
            <person name="Anvar Y."/>
            <person name="Smit S."/>
            <person name="Van Straalen N."/>
            <person name="Roelofs D."/>
        </authorList>
    </citation>
    <scope>NUCLEOTIDE SEQUENCE [LARGE SCALE GENOMIC DNA]</scope>
    <source>
        <strain evidence="2 3">VU population</strain>
        <tissue evidence="2">Whole body</tissue>
    </source>
</reference>
<dbReference type="InterPro" id="IPR041664">
    <property type="entry name" value="AAA_16"/>
</dbReference>
<organism evidence="2 3">
    <name type="scientific">Folsomia candida</name>
    <name type="common">Springtail</name>
    <dbReference type="NCBI Taxonomy" id="158441"/>
    <lineage>
        <taxon>Eukaryota</taxon>
        <taxon>Metazoa</taxon>
        <taxon>Ecdysozoa</taxon>
        <taxon>Arthropoda</taxon>
        <taxon>Hexapoda</taxon>
        <taxon>Collembola</taxon>
        <taxon>Entomobryomorpha</taxon>
        <taxon>Isotomoidea</taxon>
        <taxon>Isotomidae</taxon>
        <taxon>Proisotominae</taxon>
        <taxon>Folsomia</taxon>
    </lineage>
</organism>
<dbReference type="SUPFAM" id="SSF52540">
    <property type="entry name" value="P-loop containing nucleoside triphosphate hydrolases"/>
    <property type="match status" value="1"/>
</dbReference>
<feature type="domain" description="Orc1-like AAA ATPase" evidence="1">
    <location>
        <begin position="128"/>
        <end position="189"/>
    </location>
</feature>
<dbReference type="OrthoDB" id="5979594at2759"/>
<evidence type="ECO:0000259" key="1">
    <source>
        <dbReference type="Pfam" id="PF13191"/>
    </source>
</evidence>
<name>A0A226DCI4_FOLCA</name>
<keyword evidence="3" id="KW-1185">Reference proteome</keyword>
<protein>
    <submittedName>
        <fullName evidence="2">Regulatory protein AfsR</fullName>
    </submittedName>
</protein>
<dbReference type="Pfam" id="PF13191">
    <property type="entry name" value="AAA_16"/>
    <property type="match status" value="1"/>
</dbReference>
<dbReference type="AlphaFoldDB" id="A0A226DCI4"/>
<evidence type="ECO:0000313" key="3">
    <source>
        <dbReference type="Proteomes" id="UP000198287"/>
    </source>
</evidence>
<dbReference type="Gene3D" id="3.40.50.300">
    <property type="entry name" value="P-loop containing nucleotide triphosphate hydrolases"/>
    <property type="match status" value="1"/>
</dbReference>
<dbReference type="Proteomes" id="UP000198287">
    <property type="component" value="Unassembled WGS sequence"/>
</dbReference>
<dbReference type="InterPro" id="IPR027417">
    <property type="entry name" value="P-loop_NTPase"/>
</dbReference>
<comment type="caution">
    <text evidence="2">The sequence shown here is derived from an EMBL/GenBank/DDBJ whole genome shotgun (WGS) entry which is preliminary data.</text>
</comment>
<sequence length="529" mass="60287">MDRTLVNGDIRPLVKILEEDPEIFNRIDTVMTVFGVPPAEKITMTKRYDMGVLSGGDCLTKILEIWISKNADATFLKLIQILKNAYFMCSAGRIQEIDANHLSVSAHGVEEAHRRTRIWPKNIPKIPNFIGREDELRQLHDEYDRHRDDGYHPTIVYIHGIGGIGKTSLAVKFCYNIIKKFPRTNCVFLDVESIHERLIRHRSDFVSELKESGIEIEPGDKSVVDVANKILNKMGPSIILVLENASPDCTHVSDLLRDIINCQNFDMFVVVNSRGSNFSFPGKSIALNTFSDENGWEYAHFLLPRKNKADIVALCNIVDNIPLAISTVLACFKMERCGSLVLFNKTFKSDMDKRIAYYRTSQVDSTSYDGNIYAVIAHTLDLITKQDSGMHVKTILSFLICLRPTKVMRREDLQNFFLAVAEGVVDPEIEFDKALATLENYSLFVSDSDETNLVMHDVIFHVVLHHFGWHVEEDHLLFHVPRQVFQLLGNNFSKLSPRNQATFAIFVLNRMRNNKCVGVYRFGSLVIQM</sequence>
<gene>
    <name evidence="2" type="ORF">Fcan01_21975</name>
</gene>